<dbReference type="EMBL" id="NEVL01000001">
    <property type="protein sequence ID" value="OZI40848.1"/>
    <property type="molecule type" value="Genomic_DNA"/>
</dbReference>
<evidence type="ECO:0000256" key="2">
    <source>
        <dbReference type="RuleBase" id="RU362097"/>
    </source>
</evidence>
<organism evidence="4 5">
    <name type="scientific">Bordetella genomosp. 1</name>
    <dbReference type="NCBI Taxonomy" id="1395607"/>
    <lineage>
        <taxon>Bacteria</taxon>
        <taxon>Pseudomonadati</taxon>
        <taxon>Pseudomonadota</taxon>
        <taxon>Betaproteobacteria</taxon>
        <taxon>Burkholderiales</taxon>
        <taxon>Alcaligenaceae</taxon>
        <taxon>Bordetella</taxon>
    </lineage>
</organism>
<dbReference type="AlphaFoldDB" id="A0A261STZ9"/>
<keyword evidence="2" id="KW-0472">Membrane</keyword>
<proteinExistence type="inferred from homology"/>
<dbReference type="GO" id="GO:0005886">
    <property type="term" value="C:plasma membrane"/>
    <property type="evidence" value="ECO:0007669"/>
    <property type="project" value="UniProtKB-SubCell"/>
</dbReference>
<dbReference type="Gene3D" id="2.20.200.10">
    <property type="entry name" value="Outer membrane efflux proteins (OEP)"/>
    <property type="match status" value="1"/>
</dbReference>
<accession>A0A261STZ9</accession>
<feature type="compositionally biased region" description="Basic and acidic residues" evidence="3">
    <location>
        <begin position="487"/>
        <end position="499"/>
    </location>
</feature>
<sequence length="499" mass="53527">MTVLSLLLARAARWRLRPVPLALVLALSACSTVDVDVPEARKAPARFDQVPDGAPIDAAALDQWWLGWNDPVLTELIEQGLAENSDIRIAQARLEEARGMAGVVDSALYPQIGASGMAQRGKMEIRKPAGLPEDTTMITSYLGGFTASWEVDVFGGRRSDSAAAASAAQARQEALYGARLTVAGDIARNYHEARGIAQRLKVLDRSIAATERLRRYALGRYDAGQATRYEVGRATAQADAIKAQRPLLTSEYDIRVRRIAVLTGRTPQSLAYLPAVPASAATPAPPAGMLPSDVLARRPDVRGRADMVNSYAARLGSAKADLLPRFFLNFMLQDGRVDFSTLGALQGTAGLLGAGVTLPIFTAGRIKSNIAASDARLREALASYDRSILDALEDVDNAYGMRRGLDERERLLVTASESAADNARQAGRLYDAGRQTLQDVLDAQLDALRREDELAQVRMAQANATVRLFQSLGGGWPASAANTAPDPARDGAVPDRPGE</sequence>
<dbReference type="RefSeq" id="WP_094824962.1">
    <property type="nucleotide sequence ID" value="NZ_NEVL01000001.1"/>
</dbReference>
<feature type="region of interest" description="Disordered" evidence="3">
    <location>
        <begin position="476"/>
        <end position="499"/>
    </location>
</feature>
<keyword evidence="2" id="KW-0812">Transmembrane</keyword>
<evidence type="ECO:0000256" key="3">
    <source>
        <dbReference type="SAM" id="MobiDB-lite"/>
    </source>
</evidence>
<name>A0A261STZ9_9BORD</name>
<dbReference type="OrthoDB" id="9770517at2"/>
<keyword evidence="2" id="KW-0564">Palmitate</keyword>
<dbReference type="PANTHER" id="PTHR30203:SF25">
    <property type="entry name" value="OUTER MEMBRANE PROTEIN-RELATED"/>
    <property type="match status" value="1"/>
</dbReference>
<gene>
    <name evidence="4" type="ORF">CEG14_03565</name>
</gene>
<evidence type="ECO:0000313" key="5">
    <source>
        <dbReference type="Proteomes" id="UP000217005"/>
    </source>
</evidence>
<evidence type="ECO:0000256" key="1">
    <source>
        <dbReference type="ARBA" id="ARBA00007613"/>
    </source>
</evidence>
<evidence type="ECO:0000313" key="4">
    <source>
        <dbReference type="EMBL" id="OZI40848.1"/>
    </source>
</evidence>
<comment type="similarity">
    <text evidence="1 2">Belongs to the outer membrane factor (OMF) (TC 1.B.17) family.</text>
</comment>
<dbReference type="Gene3D" id="1.20.1600.10">
    <property type="entry name" value="Outer membrane efflux proteins (OEP)"/>
    <property type="match status" value="1"/>
</dbReference>
<comment type="caution">
    <text evidence="4">The sequence shown here is derived from an EMBL/GenBank/DDBJ whole genome shotgun (WGS) entry which is preliminary data.</text>
</comment>
<dbReference type="Proteomes" id="UP000217005">
    <property type="component" value="Unassembled WGS sequence"/>
</dbReference>
<comment type="subcellular location">
    <subcellularLocation>
        <location evidence="2">Cell membrane</location>
        <topology evidence="2">Lipid-anchor</topology>
    </subcellularLocation>
</comment>
<dbReference type="SUPFAM" id="SSF56954">
    <property type="entry name" value="Outer membrane efflux proteins (OEP)"/>
    <property type="match status" value="1"/>
</dbReference>
<keyword evidence="2" id="KW-1134">Transmembrane beta strand</keyword>
<dbReference type="GO" id="GO:0015562">
    <property type="term" value="F:efflux transmembrane transporter activity"/>
    <property type="evidence" value="ECO:0007669"/>
    <property type="project" value="InterPro"/>
</dbReference>
<protein>
    <submittedName>
        <fullName evidence="4">RND transporter</fullName>
    </submittedName>
</protein>
<dbReference type="Pfam" id="PF02321">
    <property type="entry name" value="OEP"/>
    <property type="match status" value="2"/>
</dbReference>
<keyword evidence="2" id="KW-0449">Lipoprotein</keyword>
<dbReference type="InterPro" id="IPR010131">
    <property type="entry name" value="MdtP/NodT-like"/>
</dbReference>
<dbReference type="PANTHER" id="PTHR30203">
    <property type="entry name" value="OUTER MEMBRANE CATION EFFLUX PROTEIN"/>
    <property type="match status" value="1"/>
</dbReference>
<dbReference type="InterPro" id="IPR003423">
    <property type="entry name" value="OMP_efflux"/>
</dbReference>
<dbReference type="NCBIfam" id="TIGR01845">
    <property type="entry name" value="outer_NodT"/>
    <property type="match status" value="1"/>
</dbReference>
<reference evidence="4 5" key="1">
    <citation type="submission" date="2017-05" db="EMBL/GenBank/DDBJ databases">
        <title>Complete and WGS of Bordetella genogroups.</title>
        <authorList>
            <person name="Spilker T."/>
            <person name="LiPuma J."/>
        </authorList>
    </citation>
    <scope>NUCLEOTIDE SEQUENCE [LARGE SCALE GENOMIC DNA]</scope>
    <source>
        <strain evidence="4 5">AU17610</strain>
    </source>
</reference>